<proteinExistence type="predicted"/>
<gene>
    <name evidence="2" type="ORF">I6G59_11190</name>
</gene>
<feature type="region of interest" description="Disordered" evidence="1">
    <location>
        <begin position="28"/>
        <end position="48"/>
    </location>
</feature>
<reference evidence="2 3" key="1">
    <citation type="submission" date="2020-12" db="EMBL/GenBank/DDBJ databases">
        <title>FDA dAtabase for Regulatory Grade micrObial Sequences (FDA-ARGOS): Supporting development and validation of Infectious Disease Dx tests.</title>
        <authorList>
            <person name="Sproer C."/>
            <person name="Gronow S."/>
            <person name="Severitt S."/>
            <person name="Schroder I."/>
            <person name="Tallon L."/>
            <person name="Sadzewicz L."/>
            <person name="Zhao X."/>
            <person name="Boylan J."/>
            <person name="Ott S."/>
            <person name="Bowen H."/>
            <person name="Vavikolanu K."/>
            <person name="Mehta A."/>
            <person name="Aluvathingal J."/>
            <person name="Nadendla S."/>
            <person name="Lowell S."/>
            <person name="Myers T."/>
            <person name="Yan Y."/>
            <person name="Sichtig H."/>
        </authorList>
    </citation>
    <scope>NUCLEOTIDE SEQUENCE [LARGE SCALE GENOMIC DNA]</scope>
    <source>
        <strain evidence="2 3">FDAARGOS_902</strain>
    </source>
</reference>
<dbReference type="InterPro" id="IPR042271">
    <property type="entry name" value="Zinicin_2_N"/>
</dbReference>
<feature type="compositionally biased region" description="Basic and acidic residues" evidence="1">
    <location>
        <begin position="501"/>
        <end position="513"/>
    </location>
</feature>
<dbReference type="KEGG" id="bcau:I6G59_11190"/>
<feature type="region of interest" description="Disordered" evidence="1">
    <location>
        <begin position="447"/>
        <end position="536"/>
    </location>
</feature>
<dbReference type="AlphaFoldDB" id="A0A7T2WN11"/>
<evidence type="ECO:0000313" key="2">
    <source>
        <dbReference type="EMBL" id="QPS32578.1"/>
    </source>
</evidence>
<evidence type="ECO:0000313" key="3">
    <source>
        <dbReference type="Proteomes" id="UP000594979"/>
    </source>
</evidence>
<dbReference type="PANTHER" id="PTHR39420:SF2">
    <property type="entry name" value="HYDROLASE"/>
    <property type="match status" value="1"/>
</dbReference>
<dbReference type="PANTHER" id="PTHR39420">
    <property type="match status" value="1"/>
</dbReference>
<dbReference type="EMBL" id="CP065682">
    <property type="protein sequence ID" value="QPS32578.1"/>
    <property type="molecule type" value="Genomic_DNA"/>
</dbReference>
<keyword evidence="2" id="KW-0645">Protease</keyword>
<feature type="compositionally biased region" description="Low complexity" evidence="1">
    <location>
        <begin position="476"/>
        <end position="500"/>
    </location>
</feature>
<dbReference type="Pfam" id="PF10103">
    <property type="entry name" value="Zincin_2"/>
    <property type="match status" value="1"/>
</dbReference>
<name>A0A7T2WN11_9MICO</name>
<dbReference type="SUPFAM" id="SSF55486">
    <property type="entry name" value="Metalloproteases ('zincins'), catalytic domain"/>
    <property type="match status" value="1"/>
</dbReference>
<dbReference type="Proteomes" id="UP000594979">
    <property type="component" value="Chromosome"/>
</dbReference>
<sequence>MKAREIMSNDNTNDNSNEQNPFEQIFGMLFGQGGQGGSDGAQGAGGAQGFSIDPAMMATIMNQMQGLFGQGADPTAQATSIALRSVPSPDPAVGDDAVHATTDAFRLSELWLAEATDLSVANRSTSTLTRADWVKRTMPGWQRFVEPIKDNMSTALTDTLQTQMPEEMKGILAGASSMFSSMSDSMFSMQIGQAVGALSESVLTGTEVGLPLLPHDQAVLVESNIAAFAEEIGVDVSQVRIYLAAQELAHLALFERAPWLSAQVETALTRYAQGLKVDTSQIEEMASSIDPSNISDLSDNIRQGLFNPPTTDEQKRALTTLENLLAVIAGWVDVVVYAACEKLPAREQIREALRRRRATAGPAEKTFSTLVGLQLNPRRLRDAAALFGYLETQGGAEARDKVFSHPDLLPTTEDLDDPLGYSERRRAEWEGGSTLDEALSRILAEGTDGSGAAATATDSSAGAEDPAQARGDAEDGSASASQDGDSSTDASSADGSQADSARGDSARGDRSTDDESAATEDESTAEGPDSTDRDEK</sequence>
<dbReference type="Gene3D" id="1.20.150.30">
    <property type="entry name" value="Zincin-like metallopeptidase, N-terminal domain"/>
    <property type="match status" value="1"/>
</dbReference>
<dbReference type="NCBIfam" id="TIGR03624">
    <property type="entry name" value="putative hydrolase"/>
    <property type="match status" value="1"/>
</dbReference>
<feature type="compositionally biased region" description="Low complexity" evidence="1">
    <location>
        <begin position="8"/>
        <end position="17"/>
    </location>
</feature>
<feature type="region of interest" description="Disordered" evidence="1">
    <location>
        <begin position="402"/>
        <end position="421"/>
    </location>
</feature>
<dbReference type="GO" id="GO:0006508">
    <property type="term" value="P:proteolysis"/>
    <property type="evidence" value="ECO:0007669"/>
    <property type="project" value="UniProtKB-KW"/>
</dbReference>
<organism evidence="2 3">
    <name type="scientific">Brevibacterium casei</name>
    <dbReference type="NCBI Taxonomy" id="33889"/>
    <lineage>
        <taxon>Bacteria</taxon>
        <taxon>Bacillati</taxon>
        <taxon>Actinomycetota</taxon>
        <taxon>Actinomycetes</taxon>
        <taxon>Micrococcales</taxon>
        <taxon>Brevibacteriaceae</taxon>
        <taxon>Brevibacterium</taxon>
    </lineage>
</organism>
<feature type="compositionally biased region" description="Low complexity" evidence="1">
    <location>
        <begin position="447"/>
        <end position="465"/>
    </location>
</feature>
<evidence type="ECO:0000256" key="1">
    <source>
        <dbReference type="SAM" id="MobiDB-lite"/>
    </source>
</evidence>
<protein>
    <submittedName>
        <fullName evidence="2">Zinc-dependent metalloprotease</fullName>
    </submittedName>
</protein>
<dbReference type="GO" id="GO:0008237">
    <property type="term" value="F:metallopeptidase activity"/>
    <property type="evidence" value="ECO:0007669"/>
    <property type="project" value="UniProtKB-KW"/>
</dbReference>
<keyword evidence="2" id="KW-0378">Hydrolase</keyword>
<dbReference type="InterPro" id="IPR018766">
    <property type="entry name" value="Zinicin_2"/>
</dbReference>
<feature type="region of interest" description="Disordered" evidence="1">
    <location>
        <begin position="1"/>
        <end position="20"/>
    </location>
</feature>
<feature type="compositionally biased region" description="Acidic residues" evidence="1">
    <location>
        <begin position="514"/>
        <end position="524"/>
    </location>
</feature>
<accession>A0A7T2WN11</accession>
<keyword evidence="2" id="KW-0482">Metalloprotease</keyword>
<feature type="compositionally biased region" description="Gly residues" evidence="1">
    <location>
        <begin position="30"/>
        <end position="48"/>
    </location>
</feature>